<name>A0A0H3LSA5_BORBR</name>
<dbReference type="HOGENOM" id="CLU_030701_0_0_4"/>
<gene>
    <name evidence="2" type="ordered locus">BB3632</name>
</gene>
<evidence type="ECO:0008006" key="4">
    <source>
        <dbReference type="Google" id="ProtNLM"/>
    </source>
</evidence>
<proteinExistence type="predicted"/>
<dbReference type="EMBL" id="BX640448">
    <property type="protein sequence ID" value="CAE35605.1"/>
    <property type="molecule type" value="Genomic_DNA"/>
</dbReference>
<evidence type="ECO:0000313" key="2">
    <source>
        <dbReference type="EMBL" id="CAE35605.1"/>
    </source>
</evidence>
<dbReference type="InterPro" id="IPR027417">
    <property type="entry name" value="P-loop_NTPase"/>
</dbReference>
<evidence type="ECO:0000256" key="1">
    <source>
        <dbReference type="SAM" id="MobiDB-lite"/>
    </source>
</evidence>
<reference evidence="2 3" key="1">
    <citation type="journal article" date="2003" name="Nat. Genet.">
        <title>Comparative analysis of the genome sequences of Bordetella pertussis, Bordetella parapertussis and Bordetella bronchiseptica.</title>
        <authorList>
            <person name="Parkhill J."/>
            <person name="Sebaihia M."/>
            <person name="Preston A."/>
            <person name="Murphy L.D."/>
            <person name="Thomson N.R."/>
            <person name="Harris D.E."/>
            <person name="Holden M.T.G."/>
            <person name="Churcher C.M."/>
            <person name="Bentley S.D."/>
            <person name="Mungall K.L."/>
            <person name="Cerdeno-Tarraga A.-M."/>
            <person name="Temple L."/>
            <person name="James K.D."/>
            <person name="Harris B."/>
            <person name="Quail M.A."/>
            <person name="Achtman M."/>
            <person name="Atkin R."/>
            <person name="Baker S."/>
            <person name="Basham D."/>
            <person name="Bason N."/>
            <person name="Cherevach I."/>
            <person name="Chillingworth T."/>
            <person name="Collins M."/>
            <person name="Cronin A."/>
            <person name="Davis P."/>
            <person name="Doggett J."/>
            <person name="Feltwell T."/>
            <person name="Goble A."/>
            <person name="Hamlin N."/>
            <person name="Hauser H."/>
            <person name="Holroyd S."/>
            <person name="Jagels K."/>
            <person name="Leather S."/>
            <person name="Moule S."/>
            <person name="Norberczak H."/>
            <person name="O'Neil S."/>
            <person name="Ormond D."/>
            <person name="Price C."/>
            <person name="Rabbinowitsch E."/>
            <person name="Rutter S."/>
            <person name="Sanders M."/>
            <person name="Saunders D."/>
            <person name="Seeger K."/>
            <person name="Sharp S."/>
            <person name="Simmonds M."/>
            <person name="Skelton J."/>
            <person name="Squares R."/>
            <person name="Squares S."/>
            <person name="Stevens K."/>
            <person name="Unwin L."/>
            <person name="Whitehead S."/>
            <person name="Barrell B.G."/>
            <person name="Maskell D.J."/>
        </authorList>
    </citation>
    <scope>NUCLEOTIDE SEQUENCE [LARGE SCALE GENOMIC DNA]</scope>
    <source>
        <strain evidence="2 3">ATCC BAA-588 / NCTC 13252 / RB50</strain>
    </source>
</reference>
<accession>A0A0H3LSA5</accession>
<feature type="region of interest" description="Disordered" evidence="1">
    <location>
        <begin position="520"/>
        <end position="545"/>
    </location>
</feature>
<dbReference type="Gene3D" id="3.30.420.240">
    <property type="match status" value="1"/>
</dbReference>
<dbReference type="eggNOG" id="COG4373">
    <property type="taxonomic scope" value="Bacteria"/>
</dbReference>
<dbReference type="Proteomes" id="UP000001027">
    <property type="component" value="Chromosome"/>
</dbReference>
<dbReference type="InterPro" id="IPR012036">
    <property type="entry name" value="Phage_Mu_Gp28"/>
</dbReference>
<dbReference type="RefSeq" id="WP_010926895.1">
    <property type="nucleotide sequence ID" value="NC_002927.3"/>
</dbReference>
<evidence type="ECO:0000313" key="3">
    <source>
        <dbReference type="Proteomes" id="UP000001027"/>
    </source>
</evidence>
<protein>
    <recommendedName>
        <fullName evidence="4">Mu-like prophage FluMu protein gp28</fullName>
    </recommendedName>
</protein>
<organism evidence="2 3">
    <name type="scientific">Bordetella bronchiseptica (strain ATCC BAA-588 / NCTC 13252 / RB50)</name>
    <name type="common">Alcaligenes bronchisepticus</name>
    <dbReference type="NCBI Taxonomy" id="257310"/>
    <lineage>
        <taxon>Bacteria</taxon>
        <taxon>Pseudomonadati</taxon>
        <taxon>Pseudomonadota</taxon>
        <taxon>Betaproteobacteria</taxon>
        <taxon>Burkholderiales</taxon>
        <taxon>Alcaligenaceae</taxon>
        <taxon>Bordetella</taxon>
    </lineage>
</organism>
<dbReference type="AlphaFoldDB" id="A0A0H3LSA5"/>
<dbReference type="PIRSF" id="PIRSF007056">
    <property type="entry name" value="UCP007056"/>
    <property type="match status" value="1"/>
</dbReference>
<dbReference type="Gene3D" id="3.40.50.300">
    <property type="entry name" value="P-loop containing nucleotide triphosphate hydrolases"/>
    <property type="match status" value="1"/>
</dbReference>
<dbReference type="KEGG" id="bbr:BB3632"/>
<sequence>MAVVIKPLSSTLRVVEWDELPPSVREVPEGFNPLADGVLMRHQVEWLKIRAAIKVAPKGRRTGITFCEALDDTIKAASRKSAGGDNIFYVGDTKEKGLEFIGYCAKFARVIAQAQRQGVSEIEEFLFEDQDEHGHSRQITSYRIRFASGFQITALSSRPANIRGLQGKVVIDEAAFHPDVQGVIDAATALLIWGGEIAIISSHNGKGNPFNLLIRDIEAGRYGEDAAVYRVTFDDAVGNGLYERVCLMKRWQATAEGKAKWYAKIRNSYGVRRAAMREELDAIPRDGSGVCLPSIWIENSMREERPVLRLALGDDFLQLTTRERESFAQDWIDTHLAPLLARLNPKERHGLGQDFARHRDFSTIVPLAVRLNLTRHCPFIVEMHRVPTRQQEQILWAILKGLPRFTAAMDATGSGETLAEYTADEFGHHKVAQIKLNRAWYGTWMPKLIQAFEDGVIDLPKDDNTAQDLRDIEEIDGIPMVAAIRKADLKDPDLKRHGDTAIALALAWFATLTDVVPIESQSTGPRDSLADGAQEGVPGATRFTDTGFGTVAGGTDFGGF</sequence>